<feature type="region of interest" description="Disordered" evidence="1">
    <location>
        <begin position="320"/>
        <end position="347"/>
    </location>
</feature>
<protein>
    <recommendedName>
        <fullName evidence="4">VWA domain containing CoxE-like protein</fullName>
    </recommendedName>
</protein>
<dbReference type="SUPFAM" id="SSF53300">
    <property type="entry name" value="vWA-like"/>
    <property type="match status" value="1"/>
</dbReference>
<evidence type="ECO:0008006" key="4">
    <source>
        <dbReference type="Google" id="ProtNLM"/>
    </source>
</evidence>
<gene>
    <name evidence="2" type="ORF">C8N24_0663</name>
</gene>
<proteinExistence type="predicted"/>
<reference evidence="2 3" key="1">
    <citation type="submission" date="2018-10" db="EMBL/GenBank/DDBJ databases">
        <title>Genomic Encyclopedia of Archaeal and Bacterial Type Strains, Phase II (KMG-II): from individual species to whole genera.</title>
        <authorList>
            <person name="Goeker M."/>
        </authorList>
    </citation>
    <scope>NUCLEOTIDE SEQUENCE [LARGE SCALE GENOMIC DNA]</scope>
    <source>
        <strain evidence="2 3">DSM 14954</strain>
    </source>
</reference>
<evidence type="ECO:0000313" key="2">
    <source>
        <dbReference type="EMBL" id="RKQ90848.1"/>
    </source>
</evidence>
<dbReference type="RefSeq" id="WP_121247958.1">
    <property type="nucleotide sequence ID" value="NZ_RBIL01000001.1"/>
</dbReference>
<dbReference type="Gene3D" id="3.40.50.410">
    <property type="entry name" value="von Willebrand factor, type A domain"/>
    <property type="match status" value="1"/>
</dbReference>
<dbReference type="InterPro" id="IPR036465">
    <property type="entry name" value="vWFA_dom_sf"/>
</dbReference>
<dbReference type="CDD" id="cd00198">
    <property type="entry name" value="vWFA"/>
    <property type="match status" value="1"/>
</dbReference>
<dbReference type="Proteomes" id="UP000278962">
    <property type="component" value="Unassembled WGS sequence"/>
</dbReference>
<dbReference type="EMBL" id="RBIL01000001">
    <property type="protein sequence ID" value="RKQ90848.1"/>
    <property type="molecule type" value="Genomic_DNA"/>
</dbReference>
<evidence type="ECO:0000256" key="1">
    <source>
        <dbReference type="SAM" id="MobiDB-lite"/>
    </source>
</evidence>
<accession>A0A660L715</accession>
<dbReference type="AlphaFoldDB" id="A0A660L715"/>
<organism evidence="2 3">
    <name type="scientific">Solirubrobacter pauli</name>
    <dbReference type="NCBI Taxonomy" id="166793"/>
    <lineage>
        <taxon>Bacteria</taxon>
        <taxon>Bacillati</taxon>
        <taxon>Actinomycetota</taxon>
        <taxon>Thermoleophilia</taxon>
        <taxon>Solirubrobacterales</taxon>
        <taxon>Solirubrobacteraceae</taxon>
        <taxon>Solirubrobacter</taxon>
    </lineage>
</organism>
<name>A0A660L715_9ACTN</name>
<keyword evidence="3" id="KW-1185">Reference proteome</keyword>
<sequence>MSATRSGPAPFVQQLHRAAAQRGRLEPLYQDLSEHLTRILQRLYPVWALIGPGLSDPGHIELHSRWIYLDADELLGPREQLLTGTVPRRRVLGTFGVALHETFHAKHTKRWAMEHDVQLARSQDPDERQLAADRRLLEEPRMEAHGCRDFPRDSIRGRFTRHALRTAVTDTLVPRFAAELLAPNLAGEPVTRELAGRAAVYLRARTLYEAADPSALSWLEPIWTSVLGPDDLTALDALFARLIWIDDGDLHGLDDAARRYREIIGPPDEEPAGGTRAGAPVGGTLAEALEQAEASARSDQLMQLEHDVDLQTLLDDIARSGESTTPRGTGAPSGRMPDRGVDRPPLGDEVAQARRYATRMRQAMTLGTRTIDKRTPGGRFDGRAYARGQAQRTHGRPISTHPWQITRQITAPIQEPHVALIIDTSGSMGGYEYALGPIAWILSDGLRQIGGRCAIALFGSGSQLLSDGGERLRQVPGIRTGGGTAFAGDAIVAASDCLDMTNPRRPRFAYVLSDGGWYDTPAGVERIHWLADHGVPTIHIAIGIAPLSVEADHIVVIPDPADALDQIAADTVKALRSATPRRPQ</sequence>
<comment type="caution">
    <text evidence="2">The sequence shown here is derived from an EMBL/GenBank/DDBJ whole genome shotgun (WGS) entry which is preliminary data.</text>
</comment>
<dbReference type="OrthoDB" id="3837721at2"/>
<feature type="compositionally biased region" description="Basic and acidic residues" evidence="1">
    <location>
        <begin position="336"/>
        <end position="346"/>
    </location>
</feature>
<evidence type="ECO:0000313" key="3">
    <source>
        <dbReference type="Proteomes" id="UP000278962"/>
    </source>
</evidence>